<dbReference type="Pfam" id="PF13966">
    <property type="entry name" value="zf-RVT"/>
    <property type="match status" value="1"/>
</dbReference>
<sequence length="214" mass="24392">RRGARRRRLFAWEEQLWGDCCTIVANVVLQVDSPDVWEWIPDQGTSYSVSGAYHLLTHMYPREMCAHNDLIWNKLVPSKMSTFTRRFINDRLPTKFNLFTRGCLRNDSLLCSAGCDAIEDIHHLFLNCPVFGAIWSAIISWLGITGVLPDNAMSLASQFRGAHGFSKNIKTCLQAIWLASIGSIWKARNDRNDRVFNGNTVTIDRLIFTTKVQV</sequence>
<dbReference type="InterPro" id="IPR026960">
    <property type="entry name" value="RVT-Znf"/>
</dbReference>
<gene>
    <name evidence="2" type="ORF">L195_g038786</name>
</gene>
<evidence type="ECO:0000313" key="2">
    <source>
        <dbReference type="EMBL" id="PNX82751.1"/>
    </source>
</evidence>
<evidence type="ECO:0000259" key="1">
    <source>
        <dbReference type="Pfam" id="PF13966"/>
    </source>
</evidence>
<proteinExistence type="predicted"/>
<protein>
    <submittedName>
        <fullName evidence="2">Kinesin-like protein</fullName>
    </submittedName>
</protein>
<organism evidence="2 3">
    <name type="scientific">Trifolium pratense</name>
    <name type="common">Red clover</name>
    <dbReference type="NCBI Taxonomy" id="57577"/>
    <lineage>
        <taxon>Eukaryota</taxon>
        <taxon>Viridiplantae</taxon>
        <taxon>Streptophyta</taxon>
        <taxon>Embryophyta</taxon>
        <taxon>Tracheophyta</taxon>
        <taxon>Spermatophyta</taxon>
        <taxon>Magnoliopsida</taxon>
        <taxon>eudicotyledons</taxon>
        <taxon>Gunneridae</taxon>
        <taxon>Pentapetalae</taxon>
        <taxon>rosids</taxon>
        <taxon>fabids</taxon>
        <taxon>Fabales</taxon>
        <taxon>Fabaceae</taxon>
        <taxon>Papilionoideae</taxon>
        <taxon>50 kb inversion clade</taxon>
        <taxon>NPAAA clade</taxon>
        <taxon>Hologalegina</taxon>
        <taxon>IRL clade</taxon>
        <taxon>Trifolieae</taxon>
        <taxon>Trifolium</taxon>
    </lineage>
</organism>
<dbReference type="AlphaFoldDB" id="A0A2K3LW32"/>
<evidence type="ECO:0000313" key="3">
    <source>
        <dbReference type="Proteomes" id="UP000236291"/>
    </source>
</evidence>
<comment type="caution">
    <text evidence="2">The sequence shown here is derived from an EMBL/GenBank/DDBJ whole genome shotgun (WGS) entry which is preliminary data.</text>
</comment>
<dbReference type="EMBL" id="ASHM01042659">
    <property type="protein sequence ID" value="PNX82751.1"/>
    <property type="molecule type" value="Genomic_DNA"/>
</dbReference>
<feature type="non-terminal residue" evidence="2">
    <location>
        <position position="1"/>
    </location>
</feature>
<reference evidence="2 3" key="1">
    <citation type="journal article" date="2014" name="Am. J. Bot.">
        <title>Genome assembly and annotation for red clover (Trifolium pratense; Fabaceae).</title>
        <authorList>
            <person name="Istvanek J."/>
            <person name="Jaros M."/>
            <person name="Krenek A."/>
            <person name="Repkova J."/>
        </authorList>
    </citation>
    <scope>NUCLEOTIDE SEQUENCE [LARGE SCALE GENOMIC DNA]</scope>
    <source>
        <strain evidence="3">cv. Tatra</strain>
        <tissue evidence="2">Young leaves</tissue>
    </source>
</reference>
<dbReference type="Proteomes" id="UP000236291">
    <property type="component" value="Unassembled WGS sequence"/>
</dbReference>
<name>A0A2K3LW32_TRIPR</name>
<feature type="domain" description="Reverse transcriptase zinc-binding" evidence="1">
    <location>
        <begin position="47"/>
        <end position="135"/>
    </location>
</feature>
<reference evidence="2 3" key="2">
    <citation type="journal article" date="2017" name="Front. Plant Sci.">
        <title>Gene Classification and Mining of Molecular Markers Useful in Red Clover (Trifolium pratense) Breeding.</title>
        <authorList>
            <person name="Istvanek J."/>
            <person name="Dluhosova J."/>
            <person name="Dluhos P."/>
            <person name="Patkova L."/>
            <person name="Nedelnik J."/>
            <person name="Repkova J."/>
        </authorList>
    </citation>
    <scope>NUCLEOTIDE SEQUENCE [LARGE SCALE GENOMIC DNA]</scope>
    <source>
        <strain evidence="3">cv. Tatra</strain>
        <tissue evidence="2">Young leaves</tissue>
    </source>
</reference>
<accession>A0A2K3LW32</accession>